<proteinExistence type="predicted"/>
<dbReference type="Proteomes" id="UP000886047">
    <property type="component" value="Unassembled WGS sequence"/>
</dbReference>
<dbReference type="EMBL" id="DSDK01000854">
    <property type="protein sequence ID" value="HDR52949.1"/>
    <property type="molecule type" value="Genomic_DNA"/>
</dbReference>
<reference evidence="1" key="1">
    <citation type="journal article" date="2020" name="mSystems">
        <title>Genome- and Community-Level Interaction Insights into Carbon Utilization and Element Cycling Functions of Hydrothermarchaeota in Hydrothermal Sediment.</title>
        <authorList>
            <person name="Zhou Z."/>
            <person name="Liu Y."/>
            <person name="Xu W."/>
            <person name="Pan J."/>
            <person name="Luo Z.H."/>
            <person name="Li M."/>
        </authorList>
    </citation>
    <scope>NUCLEOTIDE SEQUENCE [LARGE SCALE GENOMIC DNA]</scope>
    <source>
        <strain evidence="1">SpSt-1217</strain>
    </source>
</reference>
<accession>A0A831LQ09</accession>
<evidence type="ECO:0000313" key="1">
    <source>
        <dbReference type="EMBL" id="HDR52949.1"/>
    </source>
</evidence>
<name>A0A831LQ09_9BACT</name>
<dbReference type="AlphaFoldDB" id="A0A831LQ09"/>
<protein>
    <submittedName>
        <fullName evidence="1">Uncharacterized protein</fullName>
    </submittedName>
</protein>
<sequence length="420" mass="49023">MKTQLFAPEIDNIIDNINRESAPVNLDIYQILKRVYFVFSCVKIIGDDELRETWLEVERGPIEAFGNFEEFKESGEVESMEDFEQLWKDYYPEATKWYKFQTAKYEEVLYFYFGGKLLWSVKEAELEEEDAKTGWNLESYERFAVWLLEKITDETKKLKKDADAYNSYIQQNLSWTKRLGKIRRKDFWEIMGTETIRPDLKLGNELIEKLKEAVAQMKENQLPLLPEMTANLYFRVCEIGYNANGYFKNSVEKLSPREKYLSFADGRDAGLRDIDGDSPAAFYEWYQGGSRLGAHPWEICRGGNSTHISLYVLNKNGKWIFDLAGSSIVRVEETVRMAVAFYENEIPFELRDADEIVRMVTGEDFIGIVPNTVFPRYCHSLFPEKDQIIDFMNLGSDKEIVPAVVEKAQWYPLERIEIGS</sequence>
<organism evidence="1">
    <name type="scientific">Mariniphaga anaerophila</name>
    <dbReference type="NCBI Taxonomy" id="1484053"/>
    <lineage>
        <taxon>Bacteria</taxon>
        <taxon>Pseudomonadati</taxon>
        <taxon>Bacteroidota</taxon>
        <taxon>Bacteroidia</taxon>
        <taxon>Marinilabiliales</taxon>
        <taxon>Prolixibacteraceae</taxon>
        <taxon>Mariniphaga</taxon>
    </lineage>
</organism>
<comment type="caution">
    <text evidence="1">The sequence shown here is derived from an EMBL/GenBank/DDBJ whole genome shotgun (WGS) entry which is preliminary data.</text>
</comment>
<gene>
    <name evidence="1" type="ORF">ENN90_15235</name>
</gene>